<organism evidence="1">
    <name type="scientific">Davidia involucrata</name>
    <name type="common">Dove tree</name>
    <dbReference type="NCBI Taxonomy" id="16924"/>
    <lineage>
        <taxon>Eukaryota</taxon>
        <taxon>Viridiplantae</taxon>
        <taxon>Streptophyta</taxon>
        <taxon>Embryophyta</taxon>
        <taxon>Tracheophyta</taxon>
        <taxon>Spermatophyta</taxon>
        <taxon>Magnoliopsida</taxon>
        <taxon>eudicotyledons</taxon>
        <taxon>Gunneridae</taxon>
        <taxon>Pentapetalae</taxon>
        <taxon>asterids</taxon>
        <taxon>Cornales</taxon>
        <taxon>Nyssaceae</taxon>
        <taxon>Davidia</taxon>
    </lineage>
</organism>
<dbReference type="AlphaFoldDB" id="A0A5B7BRD1"/>
<gene>
    <name evidence="1" type="ORF">Din_040057</name>
</gene>
<evidence type="ECO:0000313" key="1">
    <source>
        <dbReference type="EMBL" id="MPA70616.1"/>
    </source>
</evidence>
<proteinExistence type="predicted"/>
<dbReference type="EMBL" id="GHES01040057">
    <property type="protein sequence ID" value="MPA70616.1"/>
    <property type="molecule type" value="Transcribed_RNA"/>
</dbReference>
<protein>
    <submittedName>
        <fullName evidence="1">Uncharacterized protein</fullName>
    </submittedName>
</protein>
<accession>A0A5B7BRD1</accession>
<reference evidence="1" key="1">
    <citation type="submission" date="2019-08" db="EMBL/GenBank/DDBJ databases">
        <title>Reference gene set and small RNA set construction with multiple tissues from Davidia involucrata Baill.</title>
        <authorList>
            <person name="Yang H."/>
            <person name="Zhou C."/>
            <person name="Li G."/>
            <person name="Wang J."/>
            <person name="Gao P."/>
            <person name="Wang M."/>
            <person name="Wang R."/>
            <person name="Zhao Y."/>
        </authorList>
    </citation>
    <scope>NUCLEOTIDE SEQUENCE</scope>
    <source>
        <tissue evidence="1">Mixed with DoveR01_LX</tissue>
    </source>
</reference>
<sequence>MVDDFINIGGSYVNIFLIRLIKLKGKAQGNSWLYFLFILFFKTIPGIKGANPVDKALTTMGSGEGQMYAVLLLQAERLFLQFEPVTFKSQWNNLTVVSRPMLSKTTPVFSLYIRALLLIGVSFF</sequence>
<name>A0A5B7BRD1_DAVIN</name>